<feature type="region of interest" description="Disordered" evidence="1">
    <location>
        <begin position="167"/>
        <end position="198"/>
    </location>
</feature>
<dbReference type="STRING" id="1121324.CLIT_8c00950"/>
<dbReference type="AlphaFoldDB" id="A0A069RFY0"/>
<dbReference type="EMBL" id="JJMM01000008">
    <property type="protein sequence ID" value="KDR95926.1"/>
    <property type="molecule type" value="Genomic_DNA"/>
</dbReference>
<dbReference type="Proteomes" id="UP000027946">
    <property type="component" value="Unassembled WGS sequence"/>
</dbReference>
<accession>A0A069RFY0</accession>
<reference evidence="2 3" key="1">
    <citation type="submission" date="2014-03" db="EMBL/GenBank/DDBJ databases">
        <title>Genome sequence of Clostridium litorale W6, DSM 5388.</title>
        <authorList>
            <person name="Poehlein A."/>
            <person name="Jagirdar A."/>
            <person name="Khonsari B."/>
            <person name="Chibani C.M."/>
            <person name="Gutierrez Gutierrez D.A."/>
            <person name="Davydova E."/>
            <person name="Alghaithi H.S."/>
            <person name="Nair K.P."/>
            <person name="Dhamotharan K."/>
            <person name="Chandran L."/>
            <person name="G W."/>
            <person name="Daniel R."/>
        </authorList>
    </citation>
    <scope>NUCLEOTIDE SEQUENCE [LARGE SCALE GENOMIC DNA]</scope>
    <source>
        <strain evidence="2 3">W6</strain>
    </source>
</reference>
<comment type="caution">
    <text evidence="2">The sequence shown here is derived from an EMBL/GenBank/DDBJ whole genome shotgun (WGS) entry which is preliminary data.</text>
</comment>
<dbReference type="OrthoDB" id="2087978at2"/>
<keyword evidence="3" id="KW-1185">Reference proteome</keyword>
<evidence type="ECO:0000313" key="3">
    <source>
        <dbReference type="Proteomes" id="UP000027946"/>
    </source>
</evidence>
<evidence type="ECO:0000256" key="1">
    <source>
        <dbReference type="SAM" id="MobiDB-lite"/>
    </source>
</evidence>
<evidence type="ECO:0000313" key="2">
    <source>
        <dbReference type="EMBL" id="KDR95926.1"/>
    </source>
</evidence>
<proteinExistence type="predicted"/>
<organism evidence="2 3">
    <name type="scientific">Peptoclostridium litorale DSM 5388</name>
    <dbReference type="NCBI Taxonomy" id="1121324"/>
    <lineage>
        <taxon>Bacteria</taxon>
        <taxon>Bacillati</taxon>
        <taxon>Bacillota</taxon>
        <taxon>Clostridia</taxon>
        <taxon>Peptostreptococcales</taxon>
        <taxon>Peptoclostridiaceae</taxon>
        <taxon>Peptoclostridium</taxon>
    </lineage>
</organism>
<protein>
    <submittedName>
        <fullName evidence="2">Uncharacterized protein</fullName>
    </submittedName>
</protein>
<name>A0A069RFY0_PEPLI</name>
<gene>
    <name evidence="2" type="ORF">CLIT_8c00950</name>
</gene>
<sequence length="229" mass="26424">MSFDCCHLYMECSDKGYCVNQYENLKNECTYRLKLRQGINFFSPEKSRKGAFIEVDGRQFKVNKLSSYGWSTYELSSDEREDLRGKLGPFGISVSGRKEISKCIKEPREKDEWACCKVRLTIGEVTYVIYNHNVRGITKKTAERIRNHLVDRGLAAAVEVVQTNKNAVQGQKPAPRLKTEAVQNEEPQARVQVKSKEYDDSWRMQPVKKVERQEPKEKQLSLFDTISGL</sequence>
<dbReference type="RefSeq" id="WP_038263107.1">
    <property type="nucleotide sequence ID" value="NZ_JJMM01000008.1"/>
</dbReference>